<gene>
    <name evidence="4" type="ORF">C0Q70_04180</name>
</gene>
<evidence type="ECO:0000256" key="1">
    <source>
        <dbReference type="SAM" id="Coils"/>
    </source>
</evidence>
<evidence type="ECO:0000259" key="3">
    <source>
        <dbReference type="PROSITE" id="PS00036"/>
    </source>
</evidence>
<dbReference type="AlphaFoldDB" id="A0A2T7PUT4"/>
<name>A0A2T7PUT4_POMCA</name>
<protein>
    <recommendedName>
        <fullName evidence="3">BZIP domain-containing protein</fullName>
    </recommendedName>
</protein>
<dbReference type="SUPFAM" id="SSF57959">
    <property type="entry name" value="Leucine zipper domain"/>
    <property type="match status" value="1"/>
</dbReference>
<feature type="region of interest" description="Disordered" evidence="2">
    <location>
        <begin position="43"/>
        <end position="62"/>
    </location>
</feature>
<accession>A0A2T7PUT4</accession>
<keyword evidence="5" id="KW-1185">Reference proteome</keyword>
<reference evidence="4 5" key="1">
    <citation type="submission" date="2018-04" db="EMBL/GenBank/DDBJ databases">
        <title>The genome of golden apple snail Pomacea canaliculata provides insight into stress tolerance and invasive adaptation.</title>
        <authorList>
            <person name="Liu C."/>
            <person name="Liu B."/>
            <person name="Ren Y."/>
            <person name="Zhang Y."/>
            <person name="Wang H."/>
            <person name="Li S."/>
            <person name="Jiang F."/>
            <person name="Yin L."/>
            <person name="Zhang G."/>
            <person name="Qian W."/>
            <person name="Fan W."/>
        </authorList>
    </citation>
    <scope>NUCLEOTIDE SEQUENCE [LARGE SCALE GENOMIC DNA]</scope>
    <source>
        <strain evidence="4">SZHN2017</strain>
        <tissue evidence="4">Muscle</tissue>
    </source>
</reference>
<dbReference type="STRING" id="400727.A0A2T7PUT4"/>
<dbReference type="EMBL" id="PZQS01000002">
    <property type="protein sequence ID" value="PVD37185.1"/>
    <property type="molecule type" value="Genomic_DNA"/>
</dbReference>
<dbReference type="GO" id="GO:0003700">
    <property type="term" value="F:DNA-binding transcription factor activity"/>
    <property type="evidence" value="ECO:0007669"/>
    <property type="project" value="InterPro"/>
</dbReference>
<feature type="domain" description="BZIP" evidence="3">
    <location>
        <begin position="259"/>
        <end position="273"/>
    </location>
</feature>
<dbReference type="Proteomes" id="UP000245119">
    <property type="component" value="Linkage Group LG2"/>
</dbReference>
<comment type="caution">
    <text evidence="4">The sequence shown here is derived from an EMBL/GenBank/DDBJ whole genome shotgun (WGS) entry which is preliminary data.</text>
</comment>
<evidence type="ECO:0000313" key="4">
    <source>
        <dbReference type="EMBL" id="PVD37185.1"/>
    </source>
</evidence>
<dbReference type="OrthoDB" id="6606299at2759"/>
<feature type="coiled-coil region" evidence="1">
    <location>
        <begin position="255"/>
        <end position="319"/>
    </location>
</feature>
<proteinExistence type="predicted"/>
<evidence type="ECO:0000256" key="2">
    <source>
        <dbReference type="SAM" id="MobiDB-lite"/>
    </source>
</evidence>
<organism evidence="4 5">
    <name type="scientific">Pomacea canaliculata</name>
    <name type="common">Golden apple snail</name>
    <dbReference type="NCBI Taxonomy" id="400727"/>
    <lineage>
        <taxon>Eukaryota</taxon>
        <taxon>Metazoa</taxon>
        <taxon>Spiralia</taxon>
        <taxon>Lophotrochozoa</taxon>
        <taxon>Mollusca</taxon>
        <taxon>Gastropoda</taxon>
        <taxon>Caenogastropoda</taxon>
        <taxon>Architaenioglossa</taxon>
        <taxon>Ampullarioidea</taxon>
        <taxon>Ampullariidae</taxon>
        <taxon>Pomacea</taxon>
    </lineage>
</organism>
<evidence type="ECO:0000313" key="5">
    <source>
        <dbReference type="Proteomes" id="UP000245119"/>
    </source>
</evidence>
<sequence length="405" mass="45042">MSLSPLSPSFFEFDIDDTDNLNLSTPFMLYDMSDFLSSGATDKTPFHESDSGLSDPAAMSTCSSVSPTRDTDIMLDELLDNGQFRPFGICDNTPQYDGDSDDCFQNGINEDVMYDSSATILPPSGEQKNRRFTGIANPAVLPVDCGLVGGVPTVSVAVPKKKKLCRLQAQLSTSSEESTTISADTRSSYSCDQDFDVEENDYMMNEKSINSRQTVKADTPHNLKNPKQTLNNVKVVRVVRTQHDLPNTPDEVVKALEERNRKNAQQAKANRLRKKNYVGSLENEVREKKQLINQLEKHLEDTLEENSRLKTEVEYLKAVLSNQSALADLLKNIPNSQSVRLSSFLGSRKRTSAESDHDYSSTKRQCLQLQTEPKAGVCLHVDSNGVSLEFCHHCSEMSRAASEFV</sequence>
<dbReference type="OMA" id="ENDYMMN"/>
<dbReference type="InterPro" id="IPR046347">
    <property type="entry name" value="bZIP_sf"/>
</dbReference>
<dbReference type="InterPro" id="IPR004827">
    <property type="entry name" value="bZIP"/>
</dbReference>
<dbReference type="PROSITE" id="PS00036">
    <property type="entry name" value="BZIP_BASIC"/>
    <property type="match status" value="1"/>
</dbReference>
<keyword evidence="1" id="KW-0175">Coiled coil</keyword>